<dbReference type="RefSeq" id="WP_289892892.1">
    <property type="nucleotide sequence ID" value="NZ_JBHRXE010000043.1"/>
</dbReference>
<dbReference type="Proteomes" id="UP001595596">
    <property type="component" value="Unassembled WGS sequence"/>
</dbReference>
<keyword evidence="2" id="KW-1185">Reference proteome</keyword>
<dbReference type="EMBL" id="JBHRXE010000043">
    <property type="protein sequence ID" value="MFC3570893.1"/>
    <property type="molecule type" value="Genomic_DNA"/>
</dbReference>
<sequence length="77" mass="8525">MLIRFILRALPLFGVAAFTLAVYLAHTPAERARELAQLESRHLVWPVGLAQCPDHAENLPLAACLPRDAPRNPLPPH</sequence>
<organism evidence="1 2">
    <name type="scientific">Paracoccus simplex</name>
    <dbReference type="NCBI Taxonomy" id="2086346"/>
    <lineage>
        <taxon>Bacteria</taxon>
        <taxon>Pseudomonadati</taxon>
        <taxon>Pseudomonadota</taxon>
        <taxon>Alphaproteobacteria</taxon>
        <taxon>Rhodobacterales</taxon>
        <taxon>Paracoccaceae</taxon>
        <taxon>Paracoccus</taxon>
    </lineage>
</organism>
<reference evidence="2" key="1">
    <citation type="journal article" date="2019" name="Int. J. Syst. Evol. Microbiol.">
        <title>The Global Catalogue of Microorganisms (GCM) 10K type strain sequencing project: providing services to taxonomists for standard genome sequencing and annotation.</title>
        <authorList>
            <consortium name="The Broad Institute Genomics Platform"/>
            <consortium name="The Broad Institute Genome Sequencing Center for Infectious Disease"/>
            <person name="Wu L."/>
            <person name="Ma J."/>
        </authorList>
    </citation>
    <scope>NUCLEOTIDE SEQUENCE [LARGE SCALE GENOMIC DNA]</scope>
    <source>
        <strain evidence="2">VKM B-3226</strain>
    </source>
</reference>
<comment type="caution">
    <text evidence="1">The sequence shown here is derived from an EMBL/GenBank/DDBJ whole genome shotgun (WGS) entry which is preliminary data.</text>
</comment>
<protein>
    <submittedName>
        <fullName evidence="1">Uncharacterized protein</fullName>
    </submittedName>
</protein>
<gene>
    <name evidence="1" type="ORF">ACFOMP_15650</name>
</gene>
<proteinExistence type="predicted"/>
<accession>A0ABV7S357</accession>
<evidence type="ECO:0000313" key="2">
    <source>
        <dbReference type="Proteomes" id="UP001595596"/>
    </source>
</evidence>
<name>A0ABV7S357_9RHOB</name>
<evidence type="ECO:0000313" key="1">
    <source>
        <dbReference type="EMBL" id="MFC3570893.1"/>
    </source>
</evidence>